<organism evidence="2">
    <name type="scientific">Xanthobacter autotrophicus</name>
    <dbReference type="NCBI Taxonomy" id="280"/>
    <lineage>
        <taxon>Bacteria</taxon>
        <taxon>Pseudomonadati</taxon>
        <taxon>Pseudomonadota</taxon>
        <taxon>Alphaproteobacteria</taxon>
        <taxon>Hyphomicrobiales</taxon>
        <taxon>Xanthobacteraceae</taxon>
        <taxon>Xanthobacter</taxon>
    </lineage>
</organism>
<dbReference type="PANTHER" id="PTHR43211:SF1">
    <property type="entry name" value="BLL6422 PROTEIN"/>
    <property type="match status" value="1"/>
</dbReference>
<dbReference type="InterPro" id="IPR011234">
    <property type="entry name" value="Fumarylacetoacetase-like_C"/>
</dbReference>
<dbReference type="AlphaFoldDB" id="A0A168S5D3"/>
<dbReference type="PANTHER" id="PTHR43211">
    <property type="entry name" value="FUMARYLACETOACETATE HYDROLASE"/>
    <property type="match status" value="1"/>
</dbReference>
<dbReference type="Gene3D" id="3.90.850.10">
    <property type="entry name" value="Fumarylacetoacetase-like, C-terminal domain"/>
    <property type="match status" value="1"/>
</dbReference>
<protein>
    <submittedName>
        <fullName evidence="2">Isomerase</fullName>
    </submittedName>
</protein>
<reference evidence="2" key="1">
    <citation type="submission" date="2016-03" db="EMBL/GenBank/DDBJ databases">
        <authorList>
            <person name="Ploux O."/>
        </authorList>
    </citation>
    <scope>NUCLEOTIDE SEQUENCE</scope>
    <source>
        <strain evidence="2">EL4</strain>
    </source>
</reference>
<evidence type="ECO:0000313" key="2">
    <source>
        <dbReference type="EMBL" id="ANC67882.1"/>
    </source>
</evidence>
<dbReference type="SUPFAM" id="SSF56529">
    <property type="entry name" value="FAH"/>
    <property type="match status" value="1"/>
</dbReference>
<dbReference type="GO" id="GO:0016853">
    <property type="term" value="F:isomerase activity"/>
    <property type="evidence" value="ECO:0007669"/>
    <property type="project" value="UniProtKB-KW"/>
</dbReference>
<sequence>MKLATYLTDSGQRLGVVDAEQSVIFDPYAASSAQAGGRDERLRTMEALITAGPDALADLRLLAVAGTSQDDFTTPLSEVRLLAPLPVPAQFRDCSVFERHIRDGAAGMARVSARFQGRSPPEPVSGDGVPAVYRQLPVYYISNRFNVVGPDAEIVWPGYSKIMDFELEIAAVIGQGGRNIDASRAAGHIFGYTIFNDFSARDRQSVEMTGWLGPAKGKSFDGGNAFGPWIVTPDELGDYRDLKVCVKVNGEEWIRTDMRGMLHGFEEIIAYISCDETLHPAEIIASGTVGGCCGLELDRFLANGDIIELDVDRIGILRNTVRMSGDN</sequence>
<dbReference type="InterPro" id="IPR036663">
    <property type="entry name" value="Fumarylacetoacetase_C_sf"/>
</dbReference>
<evidence type="ECO:0000259" key="1">
    <source>
        <dbReference type="Pfam" id="PF01557"/>
    </source>
</evidence>
<proteinExistence type="predicted"/>
<feature type="domain" description="Fumarylacetoacetase-like C-terminal" evidence="1">
    <location>
        <begin position="135"/>
        <end position="322"/>
    </location>
</feature>
<accession>A0A168S5D3</accession>
<dbReference type="Pfam" id="PF01557">
    <property type="entry name" value="FAA_hydrolase"/>
    <property type="match status" value="1"/>
</dbReference>
<name>A0A168S5D3_XANAU</name>
<dbReference type="EMBL" id="KU922119">
    <property type="protein sequence ID" value="ANC67882.1"/>
    <property type="molecule type" value="Genomic_DNA"/>
</dbReference>
<keyword evidence="2" id="KW-0413">Isomerase</keyword>